<accession>A0A0B2UWR1</accession>
<evidence type="ECO:0000313" key="2">
    <source>
        <dbReference type="EMBL" id="KHN73275.1"/>
    </source>
</evidence>
<feature type="region of interest" description="Disordered" evidence="1">
    <location>
        <begin position="93"/>
        <end position="124"/>
    </location>
</feature>
<evidence type="ECO:0000313" key="3">
    <source>
        <dbReference type="Proteomes" id="UP000031036"/>
    </source>
</evidence>
<dbReference type="Pfam" id="PF13270">
    <property type="entry name" value="CCDC28"/>
    <property type="match status" value="1"/>
</dbReference>
<sequence>MRRCTDTSAFLWHTLLSMHNELALSTAPPFIVGELITPEFPSLLPPQLTAGGVVVLFAVKFLFKEDEEWFELLSVTPSLGPSSPIVTTLDFDVNAAPNSTDNKQEPERKESPSHCNADETIQSDPAADIEILEQSLISLLDDFRSGRMNALSEERLKQMRKARKDMEELTAFHVKLHRQQVPNLLSPAESECLDKQYDVLFRRLDELHSSMRIMSFKNVSPERKRNSSTLSDETTA</sequence>
<reference evidence="2 3" key="1">
    <citation type="submission" date="2014-11" db="EMBL/GenBank/DDBJ databases">
        <title>Genetic blueprint of the zoonotic pathogen Toxocara canis.</title>
        <authorList>
            <person name="Zhu X.-Q."/>
            <person name="Korhonen P.K."/>
            <person name="Cai H."/>
            <person name="Young N.D."/>
            <person name="Nejsum P."/>
            <person name="von Samson-Himmelstjerna G."/>
            <person name="Boag P.R."/>
            <person name="Tan P."/>
            <person name="Li Q."/>
            <person name="Min J."/>
            <person name="Yang Y."/>
            <person name="Wang X."/>
            <person name="Fang X."/>
            <person name="Hall R.S."/>
            <person name="Hofmann A."/>
            <person name="Sternberg P.W."/>
            <person name="Jex A.R."/>
            <person name="Gasser R.B."/>
        </authorList>
    </citation>
    <scope>NUCLEOTIDE SEQUENCE [LARGE SCALE GENOMIC DNA]</scope>
    <source>
        <strain evidence="2">PN_DK_2014</strain>
    </source>
</reference>
<feature type="compositionally biased region" description="Basic and acidic residues" evidence="1">
    <location>
        <begin position="102"/>
        <end position="112"/>
    </location>
</feature>
<gene>
    <name evidence="2" type="ORF">Tcan_11992</name>
</gene>
<proteinExistence type="predicted"/>
<protein>
    <submittedName>
        <fullName evidence="2">Uncharacterized protein</fullName>
    </submittedName>
</protein>
<dbReference type="EMBL" id="JPKZ01003130">
    <property type="protein sequence ID" value="KHN73275.1"/>
    <property type="molecule type" value="Genomic_DNA"/>
</dbReference>
<dbReference type="InterPro" id="IPR025271">
    <property type="entry name" value="CCDC28"/>
</dbReference>
<evidence type="ECO:0000256" key="1">
    <source>
        <dbReference type="SAM" id="MobiDB-lite"/>
    </source>
</evidence>
<dbReference type="Proteomes" id="UP000031036">
    <property type="component" value="Unassembled WGS sequence"/>
</dbReference>
<comment type="caution">
    <text evidence="2">The sequence shown here is derived from an EMBL/GenBank/DDBJ whole genome shotgun (WGS) entry which is preliminary data.</text>
</comment>
<organism evidence="2 3">
    <name type="scientific">Toxocara canis</name>
    <name type="common">Canine roundworm</name>
    <dbReference type="NCBI Taxonomy" id="6265"/>
    <lineage>
        <taxon>Eukaryota</taxon>
        <taxon>Metazoa</taxon>
        <taxon>Ecdysozoa</taxon>
        <taxon>Nematoda</taxon>
        <taxon>Chromadorea</taxon>
        <taxon>Rhabditida</taxon>
        <taxon>Spirurina</taxon>
        <taxon>Ascaridomorpha</taxon>
        <taxon>Ascaridoidea</taxon>
        <taxon>Toxocaridae</taxon>
        <taxon>Toxocara</taxon>
    </lineage>
</organism>
<dbReference type="AlphaFoldDB" id="A0A0B2UWR1"/>
<dbReference type="OrthoDB" id="9977011at2759"/>
<name>A0A0B2UWR1_TOXCA</name>
<keyword evidence="3" id="KW-1185">Reference proteome</keyword>